<dbReference type="Gene3D" id="3.30.110.170">
    <property type="entry name" value="Protein of unknown function (DUF541), domain 1"/>
    <property type="match status" value="1"/>
</dbReference>
<name>A0ABS0TCP9_9FLAO</name>
<dbReference type="RefSeq" id="WP_198637645.1">
    <property type="nucleotide sequence ID" value="NZ_JAEHNY010000001.1"/>
</dbReference>
<feature type="signal peptide" evidence="1">
    <location>
        <begin position="1"/>
        <end position="19"/>
    </location>
</feature>
<keyword evidence="1" id="KW-0732">Signal</keyword>
<evidence type="ECO:0000313" key="3">
    <source>
        <dbReference type="Proteomes" id="UP000635665"/>
    </source>
</evidence>
<organism evidence="2 3">
    <name type="scientific">Salegentibacter maritimus</name>
    <dbReference type="NCBI Taxonomy" id="2794347"/>
    <lineage>
        <taxon>Bacteria</taxon>
        <taxon>Pseudomonadati</taxon>
        <taxon>Bacteroidota</taxon>
        <taxon>Flavobacteriia</taxon>
        <taxon>Flavobacteriales</taxon>
        <taxon>Flavobacteriaceae</taxon>
        <taxon>Salegentibacter</taxon>
    </lineage>
</organism>
<evidence type="ECO:0000313" key="2">
    <source>
        <dbReference type="EMBL" id="MBI6118778.1"/>
    </source>
</evidence>
<dbReference type="Pfam" id="PF04402">
    <property type="entry name" value="SIMPL"/>
    <property type="match status" value="1"/>
</dbReference>
<gene>
    <name evidence="2" type="ORF">I6U50_01935</name>
</gene>
<comment type="caution">
    <text evidence="2">The sequence shown here is derived from an EMBL/GenBank/DDBJ whole genome shotgun (WGS) entry which is preliminary data.</text>
</comment>
<sequence>MKNMHLSFILLFTVFIASAQINPQYIEAAGQTTYQRDVKHYEATIRISNTTTYGNDAELALENRKTIFLQKLDQLGLDRNQVHIGDTAKNEGSKNRQHTDYVVETTDENEIEKIQSLGKIDSWSYKLHEKVIYKPLTNKSDIISKALEDANKNAEVIANVIGQKIGKILVVSDYNYEERPDSAFYTKEDRTYRIVVRFAIN</sequence>
<feature type="chain" id="PRO_5046423793" evidence="1">
    <location>
        <begin position="20"/>
        <end position="201"/>
    </location>
</feature>
<dbReference type="Proteomes" id="UP000635665">
    <property type="component" value="Unassembled WGS sequence"/>
</dbReference>
<evidence type="ECO:0000256" key="1">
    <source>
        <dbReference type="SAM" id="SignalP"/>
    </source>
</evidence>
<proteinExistence type="predicted"/>
<reference evidence="2 3" key="1">
    <citation type="submission" date="2020-12" db="EMBL/GenBank/DDBJ databases">
        <title>Salegentibacter orientalis sp. nov., isolated from costal sediment.</title>
        <authorList>
            <person name="Lian F.-B."/>
        </authorList>
    </citation>
    <scope>NUCLEOTIDE SEQUENCE [LARGE SCALE GENOMIC DNA]</scope>
    <source>
        <strain evidence="2 3">F60176</strain>
    </source>
</reference>
<dbReference type="EMBL" id="JAEHNY010000001">
    <property type="protein sequence ID" value="MBI6118778.1"/>
    <property type="molecule type" value="Genomic_DNA"/>
</dbReference>
<dbReference type="InterPro" id="IPR007497">
    <property type="entry name" value="SIMPL/DUF541"/>
</dbReference>
<accession>A0ABS0TCP9</accession>
<protein>
    <submittedName>
        <fullName evidence="2">SIMPL domain-containing protein</fullName>
    </submittedName>
</protein>
<keyword evidence="3" id="KW-1185">Reference proteome</keyword>